<organism evidence="4 5">
    <name type="scientific">Pseudonocardia alni</name>
    <name type="common">Amycolata alni</name>
    <dbReference type="NCBI Taxonomy" id="33907"/>
    <lineage>
        <taxon>Bacteria</taxon>
        <taxon>Bacillati</taxon>
        <taxon>Actinomycetota</taxon>
        <taxon>Actinomycetes</taxon>
        <taxon>Pseudonocardiales</taxon>
        <taxon>Pseudonocardiaceae</taxon>
        <taxon>Pseudonocardia</taxon>
    </lineage>
</organism>
<dbReference type="InterPro" id="IPR050832">
    <property type="entry name" value="Bact_Acetyltransf"/>
</dbReference>
<dbReference type="InterPro" id="IPR000182">
    <property type="entry name" value="GNAT_dom"/>
</dbReference>
<comment type="caution">
    <text evidence="4">The sequence shown here is derived from an EMBL/GenBank/DDBJ whole genome shotgun (WGS) entry which is preliminary data.</text>
</comment>
<feature type="domain" description="N-acetyltransferase" evidence="3">
    <location>
        <begin position="6"/>
        <end position="161"/>
    </location>
</feature>
<evidence type="ECO:0000256" key="1">
    <source>
        <dbReference type="ARBA" id="ARBA00022679"/>
    </source>
</evidence>
<dbReference type="InterPro" id="IPR016181">
    <property type="entry name" value="Acyl_CoA_acyltransferase"/>
</dbReference>
<dbReference type="PANTHER" id="PTHR43877:SF5">
    <property type="entry name" value="BLL8307 PROTEIN"/>
    <property type="match status" value="1"/>
</dbReference>
<name>A0AA44ULG0_PSEA5</name>
<dbReference type="RefSeq" id="WP_100877752.1">
    <property type="nucleotide sequence ID" value="NZ_PHUJ01000003.1"/>
</dbReference>
<proteinExistence type="predicted"/>
<evidence type="ECO:0000259" key="3">
    <source>
        <dbReference type="PROSITE" id="PS51186"/>
    </source>
</evidence>
<dbReference type="CDD" id="cd04301">
    <property type="entry name" value="NAT_SF"/>
    <property type="match status" value="1"/>
</dbReference>
<dbReference type="PROSITE" id="PS51186">
    <property type="entry name" value="GNAT"/>
    <property type="match status" value="1"/>
</dbReference>
<evidence type="ECO:0000313" key="4">
    <source>
        <dbReference type="EMBL" id="PKB29291.1"/>
    </source>
</evidence>
<keyword evidence="2" id="KW-0012">Acyltransferase</keyword>
<dbReference type="Pfam" id="PF00583">
    <property type="entry name" value="Acetyltransf_1"/>
    <property type="match status" value="1"/>
</dbReference>
<dbReference type="Proteomes" id="UP000232453">
    <property type="component" value="Unassembled WGS sequence"/>
</dbReference>
<reference evidence="4 5" key="1">
    <citation type="submission" date="2017-11" db="EMBL/GenBank/DDBJ databases">
        <title>Sequencing the genomes of 1000 actinobacteria strains.</title>
        <authorList>
            <person name="Klenk H.-P."/>
        </authorList>
    </citation>
    <scope>NUCLEOTIDE SEQUENCE [LARGE SCALE GENOMIC DNA]</scope>
    <source>
        <strain evidence="4 5">DSM 44104</strain>
    </source>
</reference>
<evidence type="ECO:0000313" key="5">
    <source>
        <dbReference type="Proteomes" id="UP000232453"/>
    </source>
</evidence>
<sequence length="161" mass="17401">MEHVQIDIDDLSGAQIRRFLAGHLSDMRAQGPPESTHALDLDGLRGPGVTVWAARDDDGTLLGCGALSELAAGSVPEHPAAEIKSMRAAERARGRGVGAAVLTRLLDAARGRGHRAVYLETGAGEYWAPARRLYERFGFTVCPPFADYPVDPLSVHYRRLV</sequence>
<keyword evidence="1" id="KW-0808">Transferase</keyword>
<accession>A0AA44ULG0</accession>
<dbReference type="SUPFAM" id="SSF55729">
    <property type="entry name" value="Acyl-CoA N-acyltransferases (Nat)"/>
    <property type="match status" value="1"/>
</dbReference>
<dbReference type="AlphaFoldDB" id="A0AA44ULG0"/>
<dbReference type="Gene3D" id="3.40.630.30">
    <property type="match status" value="1"/>
</dbReference>
<evidence type="ECO:0000256" key="2">
    <source>
        <dbReference type="ARBA" id="ARBA00023315"/>
    </source>
</evidence>
<dbReference type="GO" id="GO:0016747">
    <property type="term" value="F:acyltransferase activity, transferring groups other than amino-acyl groups"/>
    <property type="evidence" value="ECO:0007669"/>
    <property type="project" value="InterPro"/>
</dbReference>
<protein>
    <submittedName>
        <fullName evidence="4">Acetyltransferase</fullName>
    </submittedName>
</protein>
<dbReference type="EMBL" id="PHUJ01000003">
    <property type="protein sequence ID" value="PKB29291.1"/>
    <property type="molecule type" value="Genomic_DNA"/>
</dbReference>
<dbReference type="PANTHER" id="PTHR43877">
    <property type="entry name" value="AMINOALKYLPHOSPHONATE N-ACETYLTRANSFERASE-RELATED-RELATED"/>
    <property type="match status" value="1"/>
</dbReference>
<gene>
    <name evidence="4" type="ORF">ATL51_0920</name>
</gene>